<accession>A0A931FB71</accession>
<comment type="caution">
    <text evidence="1">The sequence shown here is derived from an EMBL/GenBank/DDBJ whole genome shotgun (WGS) entry which is preliminary data.</text>
</comment>
<dbReference type="EMBL" id="JADAKE010000004">
    <property type="protein sequence ID" value="MBF8807288.1"/>
    <property type="molecule type" value="Genomic_DNA"/>
</dbReference>
<dbReference type="Proteomes" id="UP000637757">
    <property type="component" value="Unassembled WGS sequence"/>
</dbReference>
<name>A0A931FB71_9ENTE</name>
<gene>
    <name evidence="1" type="ORF">IC227_01280</name>
</gene>
<protein>
    <submittedName>
        <fullName evidence="1">Uncharacterized protein</fullName>
    </submittedName>
</protein>
<dbReference type="AlphaFoldDB" id="A0A931FB71"/>
<evidence type="ECO:0000313" key="1">
    <source>
        <dbReference type="EMBL" id="MBF8807288.1"/>
    </source>
</evidence>
<proteinExistence type="predicted"/>
<organism evidence="1 2">
    <name type="scientific">Enterococcus lacertideformus</name>
    <dbReference type="NCBI Taxonomy" id="2771493"/>
    <lineage>
        <taxon>Bacteria</taxon>
        <taxon>Bacillati</taxon>
        <taxon>Bacillota</taxon>
        <taxon>Bacilli</taxon>
        <taxon>Lactobacillales</taxon>
        <taxon>Enterococcaceae</taxon>
        <taxon>Enterococcus</taxon>
    </lineage>
</organism>
<keyword evidence="2" id="KW-1185">Reference proteome</keyword>
<evidence type="ECO:0000313" key="2">
    <source>
        <dbReference type="Proteomes" id="UP000637757"/>
    </source>
</evidence>
<sequence length="55" mass="6447">MELLFYLNGDSKQTANEVLTILNKGNSNKKIEWLEMIEAPLEIDYLSLRNLMFEL</sequence>
<reference evidence="1" key="1">
    <citation type="submission" date="2020-09" db="EMBL/GenBank/DDBJ databases">
        <title>Genomic insights into the novelty and pathogenicity of a unique biofilm-forming Enterococcus sp. bacteria (Enterococcus lacertideformus) identified in reptiles.</title>
        <authorList>
            <person name="Agius J.E."/>
            <person name="Phalen D.N."/>
            <person name="Rose K."/>
            <person name="Eden J.-S."/>
        </authorList>
    </citation>
    <scope>NUCLEOTIDE SEQUENCE</scope>
    <source>
        <strain evidence="1">PHRS 0518</strain>
    </source>
</reference>